<accession>A0ABY0QHI5</accession>
<keyword evidence="2" id="KW-1185">Reference proteome</keyword>
<reference evidence="1 2" key="1">
    <citation type="submission" date="2016-10" db="EMBL/GenBank/DDBJ databases">
        <authorList>
            <person name="Varghese N."/>
            <person name="Submissions S."/>
        </authorList>
    </citation>
    <scope>NUCLEOTIDE SEQUENCE [LARGE SCALE GENOMIC DNA]</scope>
    <source>
        <strain evidence="1 2">GAS524</strain>
    </source>
</reference>
<name>A0ABY0QHI5_9BRAD</name>
<gene>
    <name evidence="1" type="ORF">SAMN05444163_8142</name>
</gene>
<evidence type="ECO:0000313" key="2">
    <source>
        <dbReference type="Proteomes" id="UP000198803"/>
    </source>
</evidence>
<protein>
    <submittedName>
        <fullName evidence="1">Uncharacterized protein</fullName>
    </submittedName>
</protein>
<dbReference type="Proteomes" id="UP000198803">
    <property type="component" value="Chromosome I"/>
</dbReference>
<dbReference type="EMBL" id="LT629693">
    <property type="protein sequence ID" value="SDK45125.1"/>
    <property type="molecule type" value="Genomic_DNA"/>
</dbReference>
<sequence length="125" mass="14492">MTTSTAQPVPKEPPPPPINAKFADRLPLIMNEICDQLLVIEPAITRLSVQLREFLDFLDFEIKKADLEIKRMKWEEKVDLTTVRQAEAWLQKLRQLKTDFNVDVMTSPPETIRAMVDRIQKTFGI</sequence>
<evidence type="ECO:0000313" key="1">
    <source>
        <dbReference type="EMBL" id="SDK45125.1"/>
    </source>
</evidence>
<organism evidence="1 2">
    <name type="scientific">Bradyrhizobium ottawaense</name>
    <dbReference type="NCBI Taxonomy" id="931866"/>
    <lineage>
        <taxon>Bacteria</taxon>
        <taxon>Pseudomonadati</taxon>
        <taxon>Pseudomonadota</taxon>
        <taxon>Alphaproteobacteria</taxon>
        <taxon>Hyphomicrobiales</taxon>
        <taxon>Nitrobacteraceae</taxon>
        <taxon>Bradyrhizobium</taxon>
    </lineage>
</organism>
<proteinExistence type="predicted"/>
<dbReference type="RefSeq" id="WP_157793796.1">
    <property type="nucleotide sequence ID" value="NZ_LT629693.1"/>
</dbReference>